<keyword evidence="2" id="KW-1185">Reference proteome</keyword>
<evidence type="ECO:0000313" key="2">
    <source>
        <dbReference type="Proteomes" id="UP000534783"/>
    </source>
</evidence>
<gene>
    <name evidence="1" type="ORF">MNODULE_11410</name>
</gene>
<dbReference type="InterPro" id="IPR009078">
    <property type="entry name" value="Ferritin-like_SF"/>
</dbReference>
<dbReference type="SUPFAM" id="SSF47240">
    <property type="entry name" value="Ferritin-like"/>
    <property type="match status" value="1"/>
</dbReference>
<comment type="caution">
    <text evidence="1">The sequence shown here is derived from an EMBL/GenBank/DDBJ whole genome shotgun (WGS) entry which is preliminary data.</text>
</comment>
<name>A0A7X6IBC7_9BACT</name>
<dbReference type="CDD" id="cd00657">
    <property type="entry name" value="Ferritin_like"/>
    <property type="match status" value="1"/>
</dbReference>
<organism evidence="1 2">
    <name type="scientific">Candidatus Manganitrophus noduliformans</name>
    <dbReference type="NCBI Taxonomy" id="2606439"/>
    <lineage>
        <taxon>Bacteria</taxon>
        <taxon>Pseudomonadati</taxon>
        <taxon>Nitrospirota</taxon>
        <taxon>Nitrospiria</taxon>
        <taxon>Candidatus Troglogloeales</taxon>
        <taxon>Candidatus Manganitrophaceae</taxon>
        <taxon>Candidatus Manganitrophus</taxon>
    </lineage>
</organism>
<dbReference type="RefSeq" id="WP_168059896.1">
    <property type="nucleotide sequence ID" value="NZ_VTOW01000002.1"/>
</dbReference>
<dbReference type="EMBL" id="VTOW01000002">
    <property type="protein sequence ID" value="NKE71346.1"/>
    <property type="molecule type" value="Genomic_DNA"/>
</dbReference>
<sequence length="140" mass="16143">MPELNAVQGLLQGLLIEERQLSSAYTAYLPLLHPPVLREKIRGWVGEGWKHIEALEKEIEKRGAVAGRSAAPAPTDPASDETHDLLDFFFQKEERLYYSYQEALKRTEAEDLRSLLFRHLEEQKGHIAGIQNLYAEFLYY</sequence>
<dbReference type="AlphaFoldDB" id="A0A7X6IBC7"/>
<reference evidence="1 2" key="1">
    <citation type="journal article" date="2020" name="Nature">
        <title>Bacterial chemolithoautotrophy via manganese oxidation.</title>
        <authorList>
            <person name="Yu H."/>
            <person name="Leadbetter J.R."/>
        </authorList>
    </citation>
    <scope>NUCLEOTIDE SEQUENCE [LARGE SCALE GENOMIC DNA]</scope>
    <source>
        <strain evidence="1 2">Mn-1</strain>
    </source>
</reference>
<protein>
    <submittedName>
        <fullName evidence="1">Ferritin-like domain-containing protein</fullName>
    </submittedName>
</protein>
<proteinExistence type="predicted"/>
<dbReference type="Proteomes" id="UP000534783">
    <property type="component" value="Unassembled WGS sequence"/>
</dbReference>
<evidence type="ECO:0000313" key="1">
    <source>
        <dbReference type="EMBL" id="NKE71346.1"/>
    </source>
</evidence>
<accession>A0A7X6IBC7</accession>